<dbReference type="OrthoDB" id="3333873at2"/>
<dbReference type="AlphaFoldDB" id="A0A6B8REU5"/>
<reference evidence="2" key="1">
    <citation type="submission" date="2018-11" db="EMBL/GenBank/DDBJ databases">
        <title>Complete genome sequence of Paenibacillus sp. ML311-T8.</title>
        <authorList>
            <person name="Nam Y.-D."/>
            <person name="Kang J."/>
            <person name="Chung W.-H."/>
            <person name="Park Y.S."/>
        </authorList>
    </citation>
    <scope>NUCLEOTIDE SEQUENCE [LARGE SCALE GENOMIC DNA]</scope>
    <source>
        <strain evidence="2">ML311-T8</strain>
    </source>
</reference>
<gene>
    <name evidence="1" type="ORF">EHS13_05840</name>
</gene>
<protein>
    <recommendedName>
        <fullName evidence="3">Right-handed parallel beta-helix repeat-containing protein</fullName>
    </recommendedName>
</protein>
<organism evidence="1 2">
    <name type="scientific">Paenibacillus psychroresistens</name>
    <dbReference type="NCBI Taxonomy" id="1778678"/>
    <lineage>
        <taxon>Bacteria</taxon>
        <taxon>Bacillati</taxon>
        <taxon>Bacillota</taxon>
        <taxon>Bacilli</taxon>
        <taxon>Bacillales</taxon>
        <taxon>Paenibacillaceae</taxon>
        <taxon>Paenibacillus</taxon>
    </lineage>
</organism>
<dbReference type="Proteomes" id="UP000426246">
    <property type="component" value="Chromosome"/>
</dbReference>
<dbReference type="EMBL" id="CP034235">
    <property type="protein sequence ID" value="QGQ94457.1"/>
    <property type="molecule type" value="Genomic_DNA"/>
</dbReference>
<name>A0A6B8REU5_9BACL</name>
<proteinExistence type="predicted"/>
<dbReference type="KEGG" id="ppsc:EHS13_05840"/>
<evidence type="ECO:0000313" key="2">
    <source>
        <dbReference type="Proteomes" id="UP000426246"/>
    </source>
</evidence>
<evidence type="ECO:0000313" key="1">
    <source>
        <dbReference type="EMBL" id="QGQ94457.1"/>
    </source>
</evidence>
<accession>A0A6B8REU5</accession>
<sequence length="917" mass="98146">MAIQFNYPRWFKEGLMLVLALAFIYFTPYFIAHVSAANYYVSQSGGSDSSATPSSSATPYKTIAKLNTITFAAGDTIYLKAGDTWVESFIAKGTGSSNNWITVESYGSGNKPVLSPGTSAAYAVQMQTSNAGWRFRNLSINGAQAGISFLNTGGNPDGLWIENVDFTDITNAPVYPSTNASIPGMPYSNAIDIRETTGVNYLTNVTIRKVNVTYSDAAMDLRVVNGLTIDGLVSDHTYREGVTIESTINGLLKNMKITYAAYRDGMAWGTTGLQFNACSNIKVMDSEIAYTQKPNSSPDGIGLDFEANNVNVSAQRLYMHDNQGSAYLVYRNTSWGTDSAQTKTDITDNLIVNNGLYDSNTSSFLRVYENHYNTGIINGNIIIKANSGQTLNFLSDASPQNTSLYPVSAAYAGYQFTASNNAILTGGTNYFVTISDFGSTANTGGSSCTAGSNCWSYQLYNGSSYSSLGYDSTNQWWGSSTGYVSRYDELPNSTSSNWLARVWTAPSTGTVSIRGGVFKSAIGGDGVKAKITKNGTVIWPTGGTPQTIAYNDQTGYTTNLDSISVSAGDIIRFEINNGGSGSSTSDLTSWSPYLAYTALSGGGSSYQASTGFSSTQGANNWAYQYWNGSSYTNMTWDSGNSRWNKSGSYSIVSGGWQHPDSSADSVRKFTAPQAGNITITGTVKKNDTTGGDGVNVKILKNGTQIWPAIGWQAIAYNDATGYSVSVNTSVATNDAIYFIVNQNGGNGNDATAWDPLITYTGNSYQASTGFSSTQGTNNWSYSYWNGSAYTSMTWDLGNSRWNKSGSISIVSGGWQHPDNSADSVRKFTSPQAGTITITGTVKKGDTSGGDGVQVKIIKNGTQIWPASGWQAIAFNDGTGYSLNVSTSVAVNDAIYFIVNQNGNHDNDNTLWDPVISY</sequence>
<dbReference type="SUPFAM" id="SSF51126">
    <property type="entry name" value="Pectin lyase-like"/>
    <property type="match status" value="1"/>
</dbReference>
<dbReference type="InterPro" id="IPR011050">
    <property type="entry name" value="Pectin_lyase_fold/virulence"/>
</dbReference>
<keyword evidence="2" id="KW-1185">Reference proteome</keyword>
<dbReference type="RefSeq" id="WP_155699461.1">
    <property type="nucleotide sequence ID" value="NZ_CP034235.1"/>
</dbReference>
<evidence type="ECO:0008006" key="3">
    <source>
        <dbReference type="Google" id="ProtNLM"/>
    </source>
</evidence>